<dbReference type="Pfam" id="PF12728">
    <property type="entry name" value="HTH_17"/>
    <property type="match status" value="1"/>
</dbReference>
<feature type="domain" description="Helix-turn-helix" evidence="1">
    <location>
        <begin position="1"/>
        <end position="50"/>
    </location>
</feature>
<evidence type="ECO:0000313" key="3">
    <source>
        <dbReference type="Proteomes" id="UP001164459"/>
    </source>
</evidence>
<evidence type="ECO:0000259" key="1">
    <source>
        <dbReference type="Pfam" id="PF12728"/>
    </source>
</evidence>
<dbReference type="RefSeq" id="WP_269041929.1">
    <property type="nucleotide sequence ID" value="NZ_CP114040.1"/>
</dbReference>
<keyword evidence="3" id="KW-1185">Reference proteome</keyword>
<organism evidence="2 3">
    <name type="scientific">Nannocystis punicea</name>
    <dbReference type="NCBI Taxonomy" id="2995304"/>
    <lineage>
        <taxon>Bacteria</taxon>
        <taxon>Pseudomonadati</taxon>
        <taxon>Myxococcota</taxon>
        <taxon>Polyangia</taxon>
        <taxon>Nannocystales</taxon>
        <taxon>Nannocystaceae</taxon>
        <taxon>Nannocystis</taxon>
    </lineage>
</organism>
<sequence length="58" mass="6158">MTVEELAVLLRTSKGAVYARHARGGIPGGLRLGRTLRFDPRIIAQWLSAKSASAGGHS</sequence>
<gene>
    <name evidence="2" type="ORF">O0S08_51000</name>
</gene>
<proteinExistence type="predicted"/>
<protein>
    <submittedName>
        <fullName evidence="2">Helix-turn-helix domain-containing protein</fullName>
    </submittedName>
</protein>
<evidence type="ECO:0000313" key="2">
    <source>
        <dbReference type="EMBL" id="WAS99570.1"/>
    </source>
</evidence>
<reference evidence="2" key="1">
    <citation type="submission" date="2022-11" db="EMBL/GenBank/DDBJ databases">
        <title>Minimal conservation of predation-associated metabolite biosynthetic gene clusters underscores biosynthetic potential of Myxococcota including descriptions for ten novel species: Archangium lansinium sp. nov., Myxococcus landrumus sp. nov., Nannocystis bai.</title>
        <authorList>
            <person name="Ahearne A."/>
            <person name="Stevens C."/>
            <person name="Dowd S."/>
        </authorList>
    </citation>
    <scope>NUCLEOTIDE SEQUENCE</scope>
    <source>
        <strain evidence="2">Fl3</strain>
    </source>
</reference>
<name>A0ABY7HJN6_9BACT</name>
<dbReference type="InterPro" id="IPR041657">
    <property type="entry name" value="HTH_17"/>
</dbReference>
<dbReference type="Proteomes" id="UP001164459">
    <property type="component" value="Chromosome"/>
</dbReference>
<accession>A0ABY7HJN6</accession>
<dbReference type="EMBL" id="CP114040">
    <property type="protein sequence ID" value="WAS99570.1"/>
    <property type="molecule type" value="Genomic_DNA"/>
</dbReference>